<evidence type="ECO:0000313" key="1">
    <source>
        <dbReference type="EMBL" id="KAJ1108081.1"/>
    </source>
</evidence>
<comment type="caution">
    <text evidence="1">The sequence shown here is derived from an EMBL/GenBank/DDBJ whole genome shotgun (WGS) entry which is preliminary data.</text>
</comment>
<evidence type="ECO:0000313" key="2">
    <source>
        <dbReference type="Proteomes" id="UP001066276"/>
    </source>
</evidence>
<gene>
    <name evidence="1" type="ORF">NDU88_005463</name>
</gene>
<organism evidence="1 2">
    <name type="scientific">Pleurodeles waltl</name>
    <name type="common">Iberian ribbed newt</name>
    <dbReference type="NCBI Taxonomy" id="8319"/>
    <lineage>
        <taxon>Eukaryota</taxon>
        <taxon>Metazoa</taxon>
        <taxon>Chordata</taxon>
        <taxon>Craniata</taxon>
        <taxon>Vertebrata</taxon>
        <taxon>Euteleostomi</taxon>
        <taxon>Amphibia</taxon>
        <taxon>Batrachia</taxon>
        <taxon>Caudata</taxon>
        <taxon>Salamandroidea</taxon>
        <taxon>Salamandridae</taxon>
        <taxon>Pleurodelinae</taxon>
        <taxon>Pleurodeles</taxon>
    </lineage>
</organism>
<protein>
    <submittedName>
        <fullName evidence="1">Uncharacterized protein</fullName>
    </submittedName>
</protein>
<keyword evidence="2" id="KW-1185">Reference proteome</keyword>
<dbReference type="AlphaFoldDB" id="A0AAV7MWH2"/>
<dbReference type="EMBL" id="JANPWB010000013">
    <property type="protein sequence ID" value="KAJ1108081.1"/>
    <property type="molecule type" value="Genomic_DNA"/>
</dbReference>
<proteinExistence type="predicted"/>
<accession>A0AAV7MWH2</accession>
<name>A0AAV7MWH2_PLEWA</name>
<dbReference type="Proteomes" id="UP001066276">
    <property type="component" value="Chromosome 9"/>
</dbReference>
<sequence>MSACSALGRRSYLSHLYAQGLLAYREEGSGVKNKSPLRPRVTEGRIVRLAYKKTKLLEHLYAGTGWE</sequence>
<reference evidence="1" key="1">
    <citation type="journal article" date="2022" name="bioRxiv">
        <title>Sequencing and chromosome-scale assembly of the giantPleurodeles waltlgenome.</title>
        <authorList>
            <person name="Brown T."/>
            <person name="Elewa A."/>
            <person name="Iarovenko S."/>
            <person name="Subramanian E."/>
            <person name="Araus A.J."/>
            <person name="Petzold A."/>
            <person name="Susuki M."/>
            <person name="Suzuki K.-i.T."/>
            <person name="Hayashi T."/>
            <person name="Toyoda A."/>
            <person name="Oliveira C."/>
            <person name="Osipova E."/>
            <person name="Leigh N.D."/>
            <person name="Simon A."/>
            <person name="Yun M.H."/>
        </authorList>
    </citation>
    <scope>NUCLEOTIDE SEQUENCE</scope>
    <source>
        <strain evidence="1">20211129_DDA</strain>
        <tissue evidence="1">Liver</tissue>
    </source>
</reference>